<protein>
    <submittedName>
        <fullName evidence="4">CAP domain-containing protein</fullName>
    </submittedName>
</protein>
<feature type="compositionally biased region" description="Pro residues" evidence="1">
    <location>
        <begin position="82"/>
        <end position="91"/>
    </location>
</feature>
<evidence type="ECO:0000259" key="3">
    <source>
        <dbReference type="SMART" id="SM00198"/>
    </source>
</evidence>
<dbReference type="AlphaFoldDB" id="A0A6A6G6R9"/>
<proteinExistence type="predicted"/>
<evidence type="ECO:0000313" key="4">
    <source>
        <dbReference type="EMBL" id="KAF2221465.1"/>
    </source>
</evidence>
<feature type="domain" description="SCP" evidence="3">
    <location>
        <begin position="305"/>
        <end position="485"/>
    </location>
</feature>
<dbReference type="GO" id="GO:0005576">
    <property type="term" value="C:extracellular region"/>
    <property type="evidence" value="ECO:0007669"/>
    <property type="project" value="InterPro"/>
</dbReference>
<feature type="compositionally biased region" description="Basic residues" evidence="1">
    <location>
        <begin position="221"/>
        <end position="248"/>
    </location>
</feature>
<dbReference type="InterPro" id="IPR001283">
    <property type="entry name" value="CRISP-related"/>
</dbReference>
<dbReference type="InterPro" id="IPR035940">
    <property type="entry name" value="CAP_sf"/>
</dbReference>
<dbReference type="InterPro" id="IPR018244">
    <property type="entry name" value="Allrgn_V5/Tpx1_CS"/>
</dbReference>
<dbReference type="EMBL" id="ML992510">
    <property type="protein sequence ID" value="KAF2221465.1"/>
    <property type="molecule type" value="Genomic_DNA"/>
</dbReference>
<dbReference type="Pfam" id="PF00188">
    <property type="entry name" value="CAP"/>
    <property type="match status" value="1"/>
</dbReference>
<organism evidence="4 5">
    <name type="scientific">Elsinoe ampelina</name>
    <dbReference type="NCBI Taxonomy" id="302913"/>
    <lineage>
        <taxon>Eukaryota</taxon>
        <taxon>Fungi</taxon>
        <taxon>Dikarya</taxon>
        <taxon>Ascomycota</taxon>
        <taxon>Pezizomycotina</taxon>
        <taxon>Dothideomycetes</taxon>
        <taxon>Dothideomycetidae</taxon>
        <taxon>Myriangiales</taxon>
        <taxon>Elsinoaceae</taxon>
        <taxon>Elsinoe</taxon>
    </lineage>
</organism>
<dbReference type="InterPro" id="IPR014044">
    <property type="entry name" value="CAP_dom"/>
</dbReference>
<dbReference type="PROSITE" id="PS01009">
    <property type="entry name" value="CRISP_1"/>
    <property type="match status" value="1"/>
</dbReference>
<feature type="chain" id="PRO_5025653581" evidence="2">
    <location>
        <begin position="18"/>
        <end position="520"/>
    </location>
</feature>
<keyword evidence="5" id="KW-1185">Reference proteome</keyword>
<feature type="compositionally biased region" description="Low complexity" evidence="1">
    <location>
        <begin position="249"/>
        <end position="304"/>
    </location>
</feature>
<feature type="compositionally biased region" description="Basic residues" evidence="1">
    <location>
        <begin position="64"/>
        <end position="73"/>
    </location>
</feature>
<dbReference type="OrthoDB" id="337038at2759"/>
<dbReference type="PANTHER" id="PTHR10334">
    <property type="entry name" value="CYSTEINE-RICH SECRETORY PROTEIN-RELATED"/>
    <property type="match status" value="1"/>
</dbReference>
<dbReference type="PRINTS" id="PR00837">
    <property type="entry name" value="V5TPXLIKE"/>
</dbReference>
<evidence type="ECO:0000313" key="5">
    <source>
        <dbReference type="Proteomes" id="UP000799538"/>
    </source>
</evidence>
<dbReference type="SUPFAM" id="SSF55797">
    <property type="entry name" value="PR-1-like"/>
    <property type="match status" value="1"/>
</dbReference>
<sequence length="520" mass="54946">MRSSVLFTAAFAAVALASPAFDKRGEVVVTDAEVVYVTEVVTVTEGQPAPTAEPTYTKTAYGGWRKKGRKGRKTGGYGSAPAPVPTEPAPVPSSAEVPAPAPSTYEPAPQPEPTTEAPALAPTSYEQPAPAPTSYEQPAPAPSTTEAAPPPAYTPVSSDQQAPLHIQTEMILSDAPAQALSVPAPAPAPQSSILHRLLPFPLSVFGFSAPDCHSSEEEVHLHKRGTKVQTKKKVAKTNKKQKKKKASTTKKANAKATKAPSTPATSKDTSKDTTSQSTASSTTATASKDTATKTSSKPASGKATTYQQAVLNHHNYHRANHSAPDIAWSQSLADTALKIAKTCVYEHNTEMDGGGYGYVSSFPPFPPHFLPNSTTSPRFPNHSYVLKLTTCIQNIAAGIVAGKISTILSDMFYNGEVEAYGGVYGQNPSMTNFGTWGHFSQMVWKSTTEVGCATYDCGSSATGVLKNYGGIFTVCNYNPAGNYQGQYDTQVGQCLNQPTIDGTYNVDVAAIQADAEARFQ</sequence>
<feature type="signal peptide" evidence="2">
    <location>
        <begin position="1"/>
        <end position="17"/>
    </location>
</feature>
<name>A0A6A6G6R9_9PEZI</name>
<feature type="compositionally biased region" description="Low complexity" evidence="1">
    <location>
        <begin position="92"/>
        <end position="123"/>
    </location>
</feature>
<dbReference type="Proteomes" id="UP000799538">
    <property type="component" value="Unassembled WGS sequence"/>
</dbReference>
<accession>A0A6A6G6R9</accession>
<keyword evidence="2" id="KW-0732">Signal</keyword>
<reference evidence="5" key="1">
    <citation type="journal article" date="2020" name="Stud. Mycol.">
        <title>101 Dothideomycetes genomes: A test case for predicting lifestyles and emergence of pathogens.</title>
        <authorList>
            <person name="Haridas S."/>
            <person name="Albert R."/>
            <person name="Binder M."/>
            <person name="Bloem J."/>
            <person name="LaButti K."/>
            <person name="Salamov A."/>
            <person name="Andreopoulos B."/>
            <person name="Baker S."/>
            <person name="Barry K."/>
            <person name="Bills G."/>
            <person name="Bluhm B."/>
            <person name="Cannon C."/>
            <person name="Castanera R."/>
            <person name="Culley D."/>
            <person name="Daum C."/>
            <person name="Ezra D."/>
            <person name="Gonzalez J."/>
            <person name="Henrissat B."/>
            <person name="Kuo A."/>
            <person name="Liang C."/>
            <person name="Lipzen A."/>
            <person name="Lutzoni F."/>
            <person name="Magnuson J."/>
            <person name="Mondo S."/>
            <person name="Nolan M."/>
            <person name="Ohm R."/>
            <person name="Pangilinan J."/>
            <person name="Park H.-J."/>
            <person name="Ramirez L."/>
            <person name="Alfaro M."/>
            <person name="Sun H."/>
            <person name="Tritt A."/>
            <person name="Yoshinaga Y."/>
            <person name="Zwiers L.-H."/>
            <person name="Turgeon B."/>
            <person name="Goodwin S."/>
            <person name="Spatafora J."/>
            <person name="Crous P."/>
            <person name="Grigoriev I."/>
        </authorList>
    </citation>
    <scope>NUCLEOTIDE SEQUENCE [LARGE SCALE GENOMIC DNA]</scope>
    <source>
        <strain evidence="5">CECT 20119</strain>
    </source>
</reference>
<evidence type="ECO:0000256" key="1">
    <source>
        <dbReference type="SAM" id="MobiDB-lite"/>
    </source>
</evidence>
<gene>
    <name evidence="4" type="ORF">BDZ85DRAFT_297396</name>
</gene>
<dbReference type="Gene3D" id="3.40.33.10">
    <property type="entry name" value="CAP"/>
    <property type="match status" value="1"/>
</dbReference>
<feature type="region of interest" description="Disordered" evidence="1">
    <location>
        <begin position="216"/>
        <end position="304"/>
    </location>
</feature>
<dbReference type="SMART" id="SM00198">
    <property type="entry name" value="SCP"/>
    <property type="match status" value="1"/>
</dbReference>
<evidence type="ECO:0000256" key="2">
    <source>
        <dbReference type="SAM" id="SignalP"/>
    </source>
</evidence>
<feature type="region of interest" description="Disordered" evidence="1">
    <location>
        <begin position="49"/>
        <end position="160"/>
    </location>
</feature>